<dbReference type="InterPro" id="IPR015422">
    <property type="entry name" value="PyrdxlP-dep_Trfase_small"/>
</dbReference>
<dbReference type="InterPro" id="IPR050596">
    <property type="entry name" value="AspAT/PAT-like"/>
</dbReference>
<comment type="similarity">
    <text evidence="2 6">Belongs to the class-I pyridoxal-phosphate-dependent aminotransferase family.</text>
</comment>
<dbReference type="InterPro" id="IPR015421">
    <property type="entry name" value="PyrdxlP-dep_Trfase_major"/>
</dbReference>
<reference evidence="8 9" key="1">
    <citation type="journal article" date="2016" name="Nat. Commun.">
        <title>Thousands of microbial genomes shed light on interconnected biogeochemical processes in an aquifer system.</title>
        <authorList>
            <person name="Anantharaman K."/>
            <person name="Brown C.T."/>
            <person name="Hug L.A."/>
            <person name="Sharon I."/>
            <person name="Castelle C.J."/>
            <person name="Probst A.J."/>
            <person name="Thomas B.C."/>
            <person name="Singh A."/>
            <person name="Wilkins M.J."/>
            <person name="Karaoz U."/>
            <person name="Brodie E.L."/>
            <person name="Williams K.H."/>
            <person name="Hubbard S.S."/>
            <person name="Banfield J.F."/>
        </authorList>
    </citation>
    <scope>NUCLEOTIDE SEQUENCE [LARGE SCALE GENOMIC DNA]</scope>
</reference>
<gene>
    <name evidence="8" type="ORF">A2415_00725</name>
</gene>
<dbReference type="Pfam" id="PF00155">
    <property type="entry name" value="Aminotran_1_2"/>
    <property type="match status" value="1"/>
</dbReference>
<dbReference type="InterPro" id="IPR004838">
    <property type="entry name" value="NHTrfase_class1_PyrdxlP-BS"/>
</dbReference>
<evidence type="ECO:0000313" key="8">
    <source>
        <dbReference type="EMBL" id="OGC70107.1"/>
    </source>
</evidence>
<evidence type="ECO:0000313" key="9">
    <source>
        <dbReference type="Proteomes" id="UP000179113"/>
    </source>
</evidence>
<dbReference type="EMBL" id="MEWA01000010">
    <property type="protein sequence ID" value="OGC70107.1"/>
    <property type="molecule type" value="Genomic_DNA"/>
</dbReference>
<dbReference type="GO" id="GO:0006520">
    <property type="term" value="P:amino acid metabolic process"/>
    <property type="evidence" value="ECO:0007669"/>
    <property type="project" value="InterPro"/>
</dbReference>
<dbReference type="SUPFAM" id="SSF53383">
    <property type="entry name" value="PLP-dependent transferases"/>
    <property type="match status" value="1"/>
</dbReference>
<dbReference type="GO" id="GO:0030170">
    <property type="term" value="F:pyridoxal phosphate binding"/>
    <property type="evidence" value="ECO:0007669"/>
    <property type="project" value="InterPro"/>
</dbReference>
<evidence type="ECO:0000259" key="7">
    <source>
        <dbReference type="Pfam" id="PF00155"/>
    </source>
</evidence>
<evidence type="ECO:0000256" key="1">
    <source>
        <dbReference type="ARBA" id="ARBA00001933"/>
    </source>
</evidence>
<evidence type="ECO:0000256" key="5">
    <source>
        <dbReference type="ARBA" id="ARBA00022898"/>
    </source>
</evidence>
<dbReference type="Gene3D" id="3.90.1150.10">
    <property type="entry name" value="Aspartate Aminotransferase, domain 1"/>
    <property type="match status" value="1"/>
</dbReference>
<dbReference type="GO" id="GO:0008483">
    <property type="term" value="F:transaminase activity"/>
    <property type="evidence" value="ECO:0007669"/>
    <property type="project" value="UniProtKB-KW"/>
</dbReference>
<dbReference type="PANTHER" id="PTHR46383">
    <property type="entry name" value="ASPARTATE AMINOTRANSFERASE"/>
    <property type="match status" value="1"/>
</dbReference>
<accession>A0A1F4WKZ9</accession>
<dbReference type="Gene3D" id="3.40.640.10">
    <property type="entry name" value="Type I PLP-dependent aspartate aminotransferase-like (Major domain)"/>
    <property type="match status" value="1"/>
</dbReference>
<protein>
    <recommendedName>
        <fullName evidence="6">Aminotransferase</fullName>
        <ecNumber evidence="6">2.6.1.-</ecNumber>
    </recommendedName>
</protein>
<keyword evidence="4 6" id="KW-0808">Transferase</keyword>
<proteinExistence type="inferred from homology"/>
<dbReference type="EC" id="2.6.1.-" evidence="6"/>
<dbReference type="PANTHER" id="PTHR46383:SF1">
    <property type="entry name" value="ASPARTATE AMINOTRANSFERASE"/>
    <property type="match status" value="1"/>
</dbReference>
<dbReference type="InterPro" id="IPR004839">
    <property type="entry name" value="Aminotransferase_I/II_large"/>
</dbReference>
<sequence length="387" mass="42854">MKLADRTLNLNAEGAYAVLSKAQELERQGKKIIHLEIGQPDFPTPGNVSKAGITAIEEGRTKYNPPLGVFELRQEIAKQFSKSRNCEVYASQVVITPSGKMGIFAAYSAIVNPGDEVIYPDPGFPTYEALTDFFGGVKTPVPMTEENDFSFDMEIFKKTINKNTKLIILNSPSNPTGSIISKKDLIEIGKLAEENNSWIVSDEMYSRILYDGEFNSIYSEHGNEGRTIILDGFSKTYSMTGWRLGYMIVPVDFVKKFDYILTHSVGCTATFTQYAGLEALRGDQTSVSRMVSEFKKRRDYLVAALNEIKGVTCKLPAGAFYVFPNIKSFGKSSDEIADYLLNEANVALLSGKSFGAHGEGYLRISYATSMENLEEGVKRIKTALAKL</sequence>
<dbReference type="Proteomes" id="UP000179113">
    <property type="component" value="Unassembled WGS sequence"/>
</dbReference>
<dbReference type="CDD" id="cd00609">
    <property type="entry name" value="AAT_like"/>
    <property type="match status" value="1"/>
</dbReference>
<name>A0A1F4WKZ9_UNCKA</name>
<evidence type="ECO:0000256" key="6">
    <source>
        <dbReference type="RuleBase" id="RU000481"/>
    </source>
</evidence>
<comment type="caution">
    <text evidence="8">The sequence shown here is derived from an EMBL/GenBank/DDBJ whole genome shotgun (WGS) entry which is preliminary data.</text>
</comment>
<evidence type="ECO:0000256" key="3">
    <source>
        <dbReference type="ARBA" id="ARBA00022576"/>
    </source>
</evidence>
<organism evidence="8 9">
    <name type="scientific">candidate division WWE3 bacterium RIFOXYC1_FULL_39_7</name>
    <dbReference type="NCBI Taxonomy" id="1802643"/>
    <lineage>
        <taxon>Bacteria</taxon>
        <taxon>Katanobacteria</taxon>
    </lineage>
</organism>
<comment type="cofactor">
    <cofactor evidence="1 6">
        <name>pyridoxal 5'-phosphate</name>
        <dbReference type="ChEBI" id="CHEBI:597326"/>
    </cofactor>
</comment>
<evidence type="ECO:0000256" key="4">
    <source>
        <dbReference type="ARBA" id="ARBA00022679"/>
    </source>
</evidence>
<dbReference type="PROSITE" id="PS00105">
    <property type="entry name" value="AA_TRANSFER_CLASS_1"/>
    <property type="match status" value="1"/>
</dbReference>
<keyword evidence="3 6" id="KW-0032">Aminotransferase</keyword>
<dbReference type="InterPro" id="IPR015424">
    <property type="entry name" value="PyrdxlP-dep_Trfase"/>
</dbReference>
<keyword evidence="5" id="KW-0663">Pyridoxal phosphate</keyword>
<feature type="domain" description="Aminotransferase class I/classII large" evidence="7">
    <location>
        <begin position="31"/>
        <end position="380"/>
    </location>
</feature>
<dbReference type="AlphaFoldDB" id="A0A1F4WKZ9"/>
<evidence type="ECO:0000256" key="2">
    <source>
        <dbReference type="ARBA" id="ARBA00007441"/>
    </source>
</evidence>